<name>A0A843SEG2_9BURK</name>
<dbReference type="Proteomes" id="UP000444318">
    <property type="component" value="Unassembled WGS sequence"/>
</dbReference>
<dbReference type="RefSeq" id="WP_152807010.1">
    <property type="nucleotide sequence ID" value="NZ_WHUF01000004.1"/>
</dbReference>
<dbReference type="AlphaFoldDB" id="A0A843SEG2"/>
<comment type="caution">
    <text evidence="1">The sequence shown here is derived from an EMBL/GenBank/DDBJ whole genome shotgun (WGS) entry which is preliminary data.</text>
</comment>
<proteinExistence type="predicted"/>
<sequence>MLRHICAPLTNKTAAVLTALQVKVDVKANRADQYTVATASFKNKKNAAWKEIRSKLAESAPSGDSCYYCERDRFRDIEHILPKRHYPERCFDWENYLYACTICNQDCKSDKYAVIDKKGSLIEFDRSYPIGKLPPSGIHALINLRTEDPLDFLKLDFDTGFFVAIGGSLSKTRAKFTRDLFGLNAGELPRVRKSAFVTFEAYLEKWQQAYRAGNATLATHLCAEILKLPHPTVLVEIRRQAANSPQLSALIAGLPNHVGIRP</sequence>
<evidence type="ECO:0008006" key="3">
    <source>
        <dbReference type="Google" id="ProtNLM"/>
    </source>
</evidence>
<reference evidence="1 2" key="1">
    <citation type="submission" date="2019-10" db="EMBL/GenBank/DDBJ databases">
        <title>Two novel species isolated from a subtropical stream in China.</title>
        <authorList>
            <person name="Lu H."/>
        </authorList>
    </citation>
    <scope>NUCLEOTIDE SEQUENCE [LARGE SCALE GENOMIC DNA]</scope>
    <source>
        <strain evidence="1 2">FT103W</strain>
    </source>
</reference>
<dbReference type="Gene3D" id="1.10.30.50">
    <property type="match status" value="1"/>
</dbReference>
<organism evidence="1 2">
    <name type="scientific">Rugamonas rivuli</name>
    <dbReference type="NCBI Taxonomy" id="2743358"/>
    <lineage>
        <taxon>Bacteria</taxon>
        <taxon>Pseudomonadati</taxon>
        <taxon>Pseudomonadota</taxon>
        <taxon>Betaproteobacteria</taxon>
        <taxon>Burkholderiales</taxon>
        <taxon>Oxalobacteraceae</taxon>
        <taxon>Telluria group</taxon>
        <taxon>Rugamonas</taxon>
    </lineage>
</organism>
<evidence type="ECO:0000313" key="1">
    <source>
        <dbReference type="EMBL" id="MQA21522.1"/>
    </source>
</evidence>
<gene>
    <name evidence="1" type="ORF">GEV01_18535</name>
</gene>
<dbReference type="EMBL" id="WHUF01000004">
    <property type="protein sequence ID" value="MQA21522.1"/>
    <property type="molecule type" value="Genomic_DNA"/>
</dbReference>
<evidence type="ECO:0000313" key="2">
    <source>
        <dbReference type="Proteomes" id="UP000444318"/>
    </source>
</evidence>
<protein>
    <recommendedName>
        <fullName evidence="3">TIGR02646 family protein</fullName>
    </recommendedName>
</protein>
<accession>A0A843SEG2</accession>
<keyword evidence="2" id="KW-1185">Reference proteome</keyword>